<dbReference type="InterPro" id="IPR029066">
    <property type="entry name" value="PLP-binding_barrel"/>
</dbReference>
<feature type="binding site" evidence="4 6">
    <location>
        <position position="132"/>
    </location>
    <ligand>
        <name>substrate</name>
    </ligand>
</feature>
<feature type="binding site" evidence="4 6">
    <location>
        <position position="314"/>
    </location>
    <ligand>
        <name>substrate</name>
    </ligand>
</feature>
<feature type="modified residue" description="N6-(pyridoxal phosphate)lysine" evidence="4 5">
    <location>
        <position position="38"/>
    </location>
</feature>
<dbReference type="FunFam" id="3.20.20.10:FF:000002">
    <property type="entry name" value="Alanine racemase"/>
    <property type="match status" value="1"/>
</dbReference>
<evidence type="ECO:0000313" key="9">
    <source>
        <dbReference type="Proteomes" id="UP000199300"/>
    </source>
</evidence>
<dbReference type="SUPFAM" id="SSF50621">
    <property type="entry name" value="Alanine racemase C-terminal domain-like"/>
    <property type="match status" value="1"/>
</dbReference>
<dbReference type="PANTHER" id="PTHR30511">
    <property type="entry name" value="ALANINE RACEMASE"/>
    <property type="match status" value="1"/>
</dbReference>
<dbReference type="Pfam" id="PF00842">
    <property type="entry name" value="Ala_racemase_C"/>
    <property type="match status" value="1"/>
</dbReference>
<dbReference type="InterPro" id="IPR001608">
    <property type="entry name" value="Ala_racemase_N"/>
</dbReference>
<dbReference type="NCBIfam" id="NF033131">
    <property type="entry name" value="vanT-G-Cterm"/>
    <property type="match status" value="1"/>
</dbReference>
<sequence>MVLGERAWLELNLNHLKHNFKVLQKASGNQTKVMAVVKANGYGHGMIEIAEHLSKAGAEAFAVATIDEAISLRQHNVTGEILILGYTSPARRETIRMYDLTQTIVDHDHAKRLAQGNQPIKVHLKIDTGMHRLGERYDHISEITTIFSYHNLAVTGIYTHLSVSDSLEYRHVDFSNQQIKRFYTIINKLEQTGLSCPPTHIQSSYGLLNYPELSCDIVRIGIALYGVLSTALEPTRSSLALKPVLALKAKVIAVRSVYPGEEVGYGRSYLVKQKMKIATISIGYADGFPRALSNQAAYVLIRGKRVPVIGRVCMDQLTVDVSTLANLQPDEVVTLIGSDGHEVVRAEEVADLAGTITNELLSRLGERLERIYVTEKRVVVV</sequence>
<dbReference type="EC" id="5.1.1.1" evidence="4"/>
<dbReference type="Proteomes" id="UP000199300">
    <property type="component" value="Unassembled WGS sequence"/>
</dbReference>
<dbReference type="PROSITE" id="PS00395">
    <property type="entry name" value="ALANINE_RACEMASE"/>
    <property type="match status" value="1"/>
</dbReference>
<dbReference type="SMART" id="SM01005">
    <property type="entry name" value="Ala_racemase_C"/>
    <property type="match status" value="1"/>
</dbReference>
<dbReference type="InterPro" id="IPR020622">
    <property type="entry name" value="Ala_racemase_pyridoxalP-BS"/>
</dbReference>
<keyword evidence="3 4" id="KW-0413">Isomerase</keyword>
<comment type="similarity">
    <text evidence="4">Belongs to the alanine racemase family.</text>
</comment>
<comment type="catalytic activity">
    <reaction evidence="4">
        <text>L-alanine = D-alanine</text>
        <dbReference type="Rhea" id="RHEA:20249"/>
        <dbReference type="ChEBI" id="CHEBI:57416"/>
        <dbReference type="ChEBI" id="CHEBI:57972"/>
        <dbReference type="EC" id="5.1.1.1"/>
    </reaction>
</comment>
<comment type="function">
    <text evidence="4">Catalyzes the interconversion of L-alanine and D-alanine. May also act on other amino acids.</text>
</comment>
<dbReference type="AlphaFoldDB" id="A0A1H8JRQ4"/>
<dbReference type="PRINTS" id="PR00992">
    <property type="entry name" value="ALARACEMASE"/>
</dbReference>
<feature type="active site" description="Proton acceptor; specific for D-alanine" evidence="4">
    <location>
        <position position="38"/>
    </location>
</feature>
<dbReference type="GO" id="GO:0008784">
    <property type="term" value="F:alanine racemase activity"/>
    <property type="evidence" value="ECO:0007669"/>
    <property type="project" value="UniProtKB-UniRule"/>
</dbReference>
<feature type="active site" description="Proton acceptor; specific for L-alanine" evidence="4">
    <location>
        <position position="265"/>
    </location>
</feature>
<dbReference type="PANTHER" id="PTHR30511:SF0">
    <property type="entry name" value="ALANINE RACEMASE, CATABOLIC-RELATED"/>
    <property type="match status" value="1"/>
</dbReference>
<keyword evidence="9" id="KW-1185">Reference proteome</keyword>
<dbReference type="Pfam" id="PF01168">
    <property type="entry name" value="Ala_racemase_N"/>
    <property type="match status" value="1"/>
</dbReference>
<evidence type="ECO:0000256" key="5">
    <source>
        <dbReference type="PIRSR" id="PIRSR600821-50"/>
    </source>
</evidence>
<reference evidence="8 9" key="1">
    <citation type="submission" date="2016-10" db="EMBL/GenBank/DDBJ databases">
        <authorList>
            <person name="de Groot N.N."/>
        </authorList>
    </citation>
    <scope>NUCLEOTIDE SEQUENCE [LARGE SCALE GENOMIC DNA]</scope>
    <source>
        <strain evidence="8 9">CGMCC 1.10434</strain>
    </source>
</reference>
<feature type="domain" description="Alanine racemase C-terminal" evidence="7">
    <location>
        <begin position="244"/>
        <end position="373"/>
    </location>
</feature>
<dbReference type="NCBIfam" id="TIGR00492">
    <property type="entry name" value="alr"/>
    <property type="match status" value="1"/>
</dbReference>
<dbReference type="Gene3D" id="3.20.20.10">
    <property type="entry name" value="Alanine racemase"/>
    <property type="match status" value="1"/>
</dbReference>
<comment type="pathway">
    <text evidence="4">Amino-acid biosynthesis; D-alanine biosynthesis; D-alanine from L-alanine: step 1/1.</text>
</comment>
<evidence type="ECO:0000259" key="7">
    <source>
        <dbReference type="SMART" id="SM01005"/>
    </source>
</evidence>
<dbReference type="GO" id="GO:0030632">
    <property type="term" value="P:D-alanine biosynthetic process"/>
    <property type="evidence" value="ECO:0007669"/>
    <property type="project" value="UniProtKB-UniRule"/>
</dbReference>
<evidence type="ECO:0000256" key="3">
    <source>
        <dbReference type="ARBA" id="ARBA00023235"/>
    </source>
</evidence>
<dbReference type="HAMAP" id="MF_01201">
    <property type="entry name" value="Ala_racemase"/>
    <property type="match status" value="1"/>
</dbReference>
<dbReference type="STRING" id="872970.SAMN04488134_10252"/>
<dbReference type="EMBL" id="FODJ01000002">
    <property type="protein sequence ID" value="SEN83392.1"/>
    <property type="molecule type" value="Genomic_DNA"/>
</dbReference>
<keyword evidence="2 4" id="KW-0663">Pyridoxal phosphate</keyword>
<gene>
    <name evidence="8" type="ORF">SAMN04488134_10252</name>
</gene>
<dbReference type="InterPro" id="IPR000821">
    <property type="entry name" value="Ala_racemase"/>
</dbReference>
<comment type="cofactor">
    <cofactor evidence="1 4 5">
        <name>pyridoxal 5'-phosphate</name>
        <dbReference type="ChEBI" id="CHEBI:597326"/>
    </cofactor>
</comment>
<evidence type="ECO:0000256" key="2">
    <source>
        <dbReference type="ARBA" id="ARBA00022898"/>
    </source>
</evidence>
<dbReference type="SUPFAM" id="SSF51419">
    <property type="entry name" value="PLP-binding barrel"/>
    <property type="match status" value="1"/>
</dbReference>
<dbReference type="InterPro" id="IPR011079">
    <property type="entry name" value="Ala_racemase_C"/>
</dbReference>
<organism evidence="8 9">
    <name type="scientific">Amphibacillus marinus</name>
    <dbReference type="NCBI Taxonomy" id="872970"/>
    <lineage>
        <taxon>Bacteria</taxon>
        <taxon>Bacillati</taxon>
        <taxon>Bacillota</taxon>
        <taxon>Bacilli</taxon>
        <taxon>Bacillales</taxon>
        <taxon>Bacillaceae</taxon>
        <taxon>Amphibacillus</taxon>
    </lineage>
</organism>
<protein>
    <recommendedName>
        <fullName evidence="4">Alanine racemase</fullName>
        <ecNumber evidence="4">5.1.1.1</ecNumber>
    </recommendedName>
</protein>
<accession>A0A1H8JRQ4</accession>
<evidence type="ECO:0000256" key="1">
    <source>
        <dbReference type="ARBA" id="ARBA00001933"/>
    </source>
</evidence>
<dbReference type="GO" id="GO:0030170">
    <property type="term" value="F:pyridoxal phosphate binding"/>
    <property type="evidence" value="ECO:0007669"/>
    <property type="project" value="UniProtKB-UniRule"/>
</dbReference>
<name>A0A1H8JRQ4_9BACI</name>
<proteinExistence type="inferred from homology"/>
<evidence type="ECO:0000313" key="8">
    <source>
        <dbReference type="EMBL" id="SEN83392.1"/>
    </source>
</evidence>
<dbReference type="GO" id="GO:0005829">
    <property type="term" value="C:cytosol"/>
    <property type="evidence" value="ECO:0007669"/>
    <property type="project" value="TreeGrafter"/>
</dbReference>
<evidence type="ECO:0000256" key="6">
    <source>
        <dbReference type="PIRSR" id="PIRSR600821-52"/>
    </source>
</evidence>
<dbReference type="Gene3D" id="2.40.37.10">
    <property type="entry name" value="Lyase, Ornithine Decarboxylase, Chain A, domain 1"/>
    <property type="match status" value="1"/>
</dbReference>
<evidence type="ECO:0000256" key="4">
    <source>
        <dbReference type="HAMAP-Rule" id="MF_01201"/>
    </source>
</evidence>
<dbReference type="UniPathway" id="UPA00042">
    <property type="reaction ID" value="UER00497"/>
</dbReference>
<dbReference type="InterPro" id="IPR009006">
    <property type="entry name" value="Ala_racemase/Decarboxylase_C"/>
</dbReference>